<accession>A0A9N9DAC3</accession>
<keyword evidence="2" id="KW-1185">Reference proteome</keyword>
<proteinExistence type="predicted"/>
<evidence type="ECO:0000313" key="2">
    <source>
        <dbReference type="Proteomes" id="UP000789739"/>
    </source>
</evidence>
<dbReference type="AlphaFoldDB" id="A0A9N9DAC3"/>
<name>A0A9N9DAC3_9GLOM</name>
<comment type="caution">
    <text evidence="1">The sequence shown here is derived from an EMBL/GenBank/DDBJ whole genome shotgun (WGS) entry which is preliminary data.</text>
</comment>
<evidence type="ECO:0000313" key="1">
    <source>
        <dbReference type="EMBL" id="CAG8632490.1"/>
    </source>
</evidence>
<dbReference type="Proteomes" id="UP000789739">
    <property type="component" value="Unassembled WGS sequence"/>
</dbReference>
<dbReference type="OrthoDB" id="2443950at2759"/>
<dbReference type="EMBL" id="CAJVPI010001976">
    <property type="protein sequence ID" value="CAG8632490.1"/>
    <property type="molecule type" value="Genomic_DNA"/>
</dbReference>
<reference evidence="1" key="1">
    <citation type="submission" date="2021-06" db="EMBL/GenBank/DDBJ databases">
        <authorList>
            <person name="Kallberg Y."/>
            <person name="Tangrot J."/>
            <person name="Rosling A."/>
        </authorList>
    </citation>
    <scope>NUCLEOTIDE SEQUENCE</scope>
    <source>
        <strain evidence="1">BR232B</strain>
    </source>
</reference>
<sequence length="244" mass="27754">MGQLKEDVVKLLTASVFVKEVNLLNEAQQLLDEFVDSYKHLGTKFHLSDMDGISFPVGIKNPQLKADMGMLWSVLNGLRYIWTCTPKLDEISYSENAFVIEAVSRILTPIFGYCSIPLTCSWGEQTSESSRFRKEQMRAMASPNKPDLCIRLEDIAVELIFCEFSSLEMGKPKHRDDWRKSEVEDLLERALHLKTFIEEVVCGVKKVLDESVSLPVDDNEEDLVKRAEALTISTTPYSPNAKHY</sequence>
<gene>
    <name evidence="1" type="ORF">PBRASI_LOCUS9331</name>
</gene>
<protein>
    <submittedName>
        <fullName evidence="1">6569_t:CDS:1</fullName>
    </submittedName>
</protein>
<organism evidence="1 2">
    <name type="scientific">Paraglomus brasilianum</name>
    <dbReference type="NCBI Taxonomy" id="144538"/>
    <lineage>
        <taxon>Eukaryota</taxon>
        <taxon>Fungi</taxon>
        <taxon>Fungi incertae sedis</taxon>
        <taxon>Mucoromycota</taxon>
        <taxon>Glomeromycotina</taxon>
        <taxon>Glomeromycetes</taxon>
        <taxon>Paraglomerales</taxon>
        <taxon>Paraglomeraceae</taxon>
        <taxon>Paraglomus</taxon>
    </lineage>
</organism>